<protein>
    <submittedName>
        <fullName evidence="2">Uncharacterized protein</fullName>
    </submittedName>
</protein>
<name>W9S4K6_9ROSA</name>
<dbReference type="STRING" id="981085.W9S4K6"/>
<accession>W9S4K6</accession>
<feature type="region of interest" description="Disordered" evidence="1">
    <location>
        <begin position="117"/>
        <end position="144"/>
    </location>
</feature>
<sequence length="188" mass="21966">MDQQGKNTKSEILDFTDLTYSKDIAWHGNSVIRNVNEKHLRAEEELKIRQELEMDIERDLEEEIKDGIYHLALRLHRLYQHRKERSNKGEITSKELETLSEVNINIKMEGGTKVEIKETKKDQALPQKLVRPRSSRSSENSKSLRFMSTEKKFNWINSLRSDSGPVIMHKKIHGSQASLVNNDVRRRG</sequence>
<dbReference type="EMBL" id="KE345767">
    <property type="protein sequence ID" value="EXC14634.1"/>
    <property type="molecule type" value="Genomic_DNA"/>
</dbReference>
<organism evidence="2 3">
    <name type="scientific">Morus notabilis</name>
    <dbReference type="NCBI Taxonomy" id="981085"/>
    <lineage>
        <taxon>Eukaryota</taxon>
        <taxon>Viridiplantae</taxon>
        <taxon>Streptophyta</taxon>
        <taxon>Embryophyta</taxon>
        <taxon>Tracheophyta</taxon>
        <taxon>Spermatophyta</taxon>
        <taxon>Magnoliopsida</taxon>
        <taxon>eudicotyledons</taxon>
        <taxon>Gunneridae</taxon>
        <taxon>Pentapetalae</taxon>
        <taxon>rosids</taxon>
        <taxon>fabids</taxon>
        <taxon>Rosales</taxon>
        <taxon>Moraceae</taxon>
        <taxon>Moreae</taxon>
        <taxon>Morus</taxon>
    </lineage>
</organism>
<gene>
    <name evidence="2" type="ORF">L484_008554</name>
</gene>
<evidence type="ECO:0000256" key="1">
    <source>
        <dbReference type="SAM" id="MobiDB-lite"/>
    </source>
</evidence>
<proteinExistence type="predicted"/>
<evidence type="ECO:0000313" key="2">
    <source>
        <dbReference type="EMBL" id="EXC14634.1"/>
    </source>
</evidence>
<keyword evidence="3" id="KW-1185">Reference proteome</keyword>
<dbReference type="Proteomes" id="UP000030645">
    <property type="component" value="Unassembled WGS sequence"/>
</dbReference>
<evidence type="ECO:0000313" key="3">
    <source>
        <dbReference type="Proteomes" id="UP000030645"/>
    </source>
</evidence>
<feature type="compositionally biased region" description="Low complexity" evidence="1">
    <location>
        <begin position="135"/>
        <end position="144"/>
    </location>
</feature>
<reference evidence="3" key="1">
    <citation type="submission" date="2013-01" db="EMBL/GenBank/DDBJ databases">
        <title>Draft Genome Sequence of a Mulberry Tree, Morus notabilis C.K. Schneid.</title>
        <authorList>
            <person name="He N."/>
            <person name="Zhao S."/>
        </authorList>
    </citation>
    <scope>NUCLEOTIDE SEQUENCE</scope>
</reference>
<dbReference type="AlphaFoldDB" id="W9S4K6"/>
<dbReference type="eggNOG" id="ENOG502S3R3">
    <property type="taxonomic scope" value="Eukaryota"/>
</dbReference>